<gene>
    <name evidence="1" type="ORF">GIL414_LOCUS80549</name>
</gene>
<dbReference type="EMBL" id="CAJOBJ010355127">
    <property type="protein sequence ID" value="CAF5213194.1"/>
    <property type="molecule type" value="Genomic_DNA"/>
</dbReference>
<organism evidence="1 2">
    <name type="scientific">Rotaria magnacalcarata</name>
    <dbReference type="NCBI Taxonomy" id="392030"/>
    <lineage>
        <taxon>Eukaryota</taxon>
        <taxon>Metazoa</taxon>
        <taxon>Spiralia</taxon>
        <taxon>Gnathifera</taxon>
        <taxon>Rotifera</taxon>
        <taxon>Eurotatoria</taxon>
        <taxon>Bdelloidea</taxon>
        <taxon>Philodinida</taxon>
        <taxon>Philodinidae</taxon>
        <taxon>Rotaria</taxon>
    </lineage>
</organism>
<sequence>MDLASIVLDCIQTFIVNSNSFIYKLDFYSSTILMMLVEEHDHDKNFAQLINCYEKLEEFNLLMNTNNNFYAIIINQVKKKKRTTLVYQSLFSLILNATNKKAHFESIHSIVETLLFQDT</sequence>
<protein>
    <submittedName>
        <fullName evidence="1">Uncharacterized protein</fullName>
    </submittedName>
</protein>
<evidence type="ECO:0000313" key="2">
    <source>
        <dbReference type="Proteomes" id="UP000681720"/>
    </source>
</evidence>
<feature type="non-terminal residue" evidence="1">
    <location>
        <position position="119"/>
    </location>
</feature>
<name>A0A8S3J5P1_9BILA</name>
<accession>A0A8S3J5P1</accession>
<dbReference type="Proteomes" id="UP000681720">
    <property type="component" value="Unassembled WGS sequence"/>
</dbReference>
<comment type="caution">
    <text evidence="1">The sequence shown here is derived from an EMBL/GenBank/DDBJ whole genome shotgun (WGS) entry which is preliminary data.</text>
</comment>
<evidence type="ECO:0000313" key="1">
    <source>
        <dbReference type="EMBL" id="CAF5213194.1"/>
    </source>
</evidence>
<proteinExistence type="predicted"/>
<dbReference type="AlphaFoldDB" id="A0A8S3J5P1"/>
<reference evidence="1" key="1">
    <citation type="submission" date="2021-02" db="EMBL/GenBank/DDBJ databases">
        <authorList>
            <person name="Nowell W R."/>
        </authorList>
    </citation>
    <scope>NUCLEOTIDE SEQUENCE</scope>
</reference>